<dbReference type="PANTHER" id="PTHR41775">
    <property type="entry name" value="SECRETED PROTEIN-RELATED"/>
    <property type="match status" value="1"/>
</dbReference>
<dbReference type="SUPFAM" id="SSF55486">
    <property type="entry name" value="Metalloproteases ('zincins'), catalytic domain"/>
    <property type="match status" value="1"/>
</dbReference>
<dbReference type="AlphaFoldDB" id="A0A6J7A554"/>
<accession>A0A6J7A554</accession>
<gene>
    <name evidence="1" type="ORF">UFOPK3217_00564</name>
</gene>
<sequence length="389" mass="42671">MKVRFTRVFISIVVATLSFSISPFAQGDQLDSEPCRLKKVLSNWPLAPGFPRDSSLIPSVGKIRHLFIYVDFPDNKSTQATKSFADQYFAEAKKFIEAQSYGRLKIDSDITPKVFRINKNSASYGMSQDGQGNGAQLIQDAIDAADPSTDFSRYDFVTVIPPKNTTTIKFGGTHMGGSEQYKSDEKSFSSGITIGKNKLSNFSARGFGWSMFSHEIGHVLGLTHPYYQRDGGPAAIWDLMGNGGTSVPEFIGWHRFELGWLNESEILCLSNIDLKTQTLTLAPINSKASGKKFAMVGIDSTKALGIEVRRASKYDKLATYEEGTIVYLIDVTKGDDEGIISILGKKATTREGQTLESLQTAEKITYQGITIKVATSGKSGDRIEISSSQ</sequence>
<dbReference type="PANTHER" id="PTHR41775:SF1">
    <property type="entry name" value="PEPTIDASE M6-LIKE DOMAIN-CONTAINING PROTEIN"/>
    <property type="match status" value="1"/>
</dbReference>
<reference evidence="1" key="1">
    <citation type="submission" date="2020-05" db="EMBL/GenBank/DDBJ databases">
        <authorList>
            <person name="Chiriac C."/>
            <person name="Salcher M."/>
            <person name="Ghai R."/>
            <person name="Kavagutti S V."/>
        </authorList>
    </citation>
    <scope>NUCLEOTIDE SEQUENCE</scope>
</reference>
<dbReference type="Pfam" id="PF13582">
    <property type="entry name" value="Reprolysin_3"/>
    <property type="match status" value="1"/>
</dbReference>
<dbReference type="GO" id="GO:0008237">
    <property type="term" value="F:metallopeptidase activity"/>
    <property type="evidence" value="ECO:0007669"/>
    <property type="project" value="InterPro"/>
</dbReference>
<name>A0A6J7A554_9ZZZZ</name>
<dbReference type="Gene3D" id="3.40.390.10">
    <property type="entry name" value="Collagenase (Catalytic Domain)"/>
    <property type="match status" value="1"/>
</dbReference>
<evidence type="ECO:0000313" key="1">
    <source>
        <dbReference type="EMBL" id="CAB4827589.1"/>
    </source>
</evidence>
<dbReference type="InterPro" id="IPR024079">
    <property type="entry name" value="MetalloPept_cat_dom_sf"/>
</dbReference>
<organism evidence="1">
    <name type="scientific">freshwater metagenome</name>
    <dbReference type="NCBI Taxonomy" id="449393"/>
    <lineage>
        <taxon>unclassified sequences</taxon>
        <taxon>metagenomes</taxon>
        <taxon>ecological metagenomes</taxon>
    </lineage>
</organism>
<dbReference type="EMBL" id="CAFABJ010000064">
    <property type="protein sequence ID" value="CAB4827589.1"/>
    <property type="molecule type" value="Genomic_DNA"/>
</dbReference>
<protein>
    <submittedName>
        <fullName evidence="1">Unannotated protein</fullName>
    </submittedName>
</protein>
<proteinExistence type="predicted"/>